<evidence type="ECO:0000256" key="1">
    <source>
        <dbReference type="SAM" id="SignalP"/>
    </source>
</evidence>
<evidence type="ECO:0000313" key="3">
    <source>
        <dbReference type="Proteomes" id="UP000499080"/>
    </source>
</evidence>
<protein>
    <submittedName>
        <fullName evidence="2">Uncharacterized protein</fullName>
    </submittedName>
</protein>
<dbReference type="PANTHER" id="PTHR47326:SF1">
    <property type="entry name" value="HTH PSQ-TYPE DOMAIN-CONTAINING PROTEIN"/>
    <property type="match status" value="1"/>
</dbReference>
<dbReference type="Gene3D" id="3.30.420.10">
    <property type="entry name" value="Ribonuclease H-like superfamily/Ribonuclease H"/>
    <property type="match status" value="1"/>
</dbReference>
<reference evidence="2 3" key="1">
    <citation type="journal article" date="2019" name="Sci. Rep.">
        <title>Orb-weaving spider Araneus ventricosus genome elucidates the spidroin gene catalogue.</title>
        <authorList>
            <person name="Kono N."/>
            <person name="Nakamura H."/>
            <person name="Ohtoshi R."/>
            <person name="Moran D.A.P."/>
            <person name="Shinohara A."/>
            <person name="Yoshida Y."/>
            <person name="Fujiwara M."/>
            <person name="Mori M."/>
            <person name="Tomita M."/>
            <person name="Arakawa K."/>
        </authorList>
    </citation>
    <scope>NUCLEOTIDE SEQUENCE [LARGE SCALE GENOMIC DNA]</scope>
</reference>
<feature type="signal peptide" evidence="1">
    <location>
        <begin position="1"/>
        <end position="20"/>
    </location>
</feature>
<organism evidence="2 3">
    <name type="scientific">Araneus ventricosus</name>
    <name type="common">Orbweaver spider</name>
    <name type="synonym">Epeira ventricosa</name>
    <dbReference type="NCBI Taxonomy" id="182803"/>
    <lineage>
        <taxon>Eukaryota</taxon>
        <taxon>Metazoa</taxon>
        <taxon>Ecdysozoa</taxon>
        <taxon>Arthropoda</taxon>
        <taxon>Chelicerata</taxon>
        <taxon>Arachnida</taxon>
        <taxon>Araneae</taxon>
        <taxon>Araneomorphae</taxon>
        <taxon>Entelegynae</taxon>
        <taxon>Araneoidea</taxon>
        <taxon>Araneidae</taxon>
        <taxon>Araneus</taxon>
    </lineage>
</organism>
<dbReference type="PANTHER" id="PTHR47326">
    <property type="entry name" value="TRANSPOSABLE ELEMENT TC3 TRANSPOSASE-LIKE PROTEIN"/>
    <property type="match status" value="1"/>
</dbReference>
<accession>A0A4Y2UZE6</accession>
<dbReference type="EMBL" id="BGPR01040950">
    <property type="protein sequence ID" value="GBO17156.1"/>
    <property type="molecule type" value="Genomic_DNA"/>
</dbReference>
<dbReference type="Proteomes" id="UP000499080">
    <property type="component" value="Unassembled WGS sequence"/>
</dbReference>
<comment type="caution">
    <text evidence="2">The sequence shown here is derived from an EMBL/GenBank/DDBJ whole genome shotgun (WGS) entry which is preliminary data.</text>
</comment>
<keyword evidence="3" id="KW-1185">Reference proteome</keyword>
<evidence type="ECO:0000313" key="2">
    <source>
        <dbReference type="EMBL" id="GBO17156.1"/>
    </source>
</evidence>
<sequence>MNSNSFIVVAFLVESPLFLQEIGLVGPVTRTVNGVRYGSLLSNNVISALQQRACMVSTIFMQNGASPHFANPVKLLLSMHFGSDGIISPHFPTNRAPRSPDLIPCDFWLWS</sequence>
<keyword evidence="1" id="KW-0732">Signal</keyword>
<feature type="chain" id="PRO_5021348091" evidence="1">
    <location>
        <begin position="21"/>
        <end position="111"/>
    </location>
</feature>
<name>A0A4Y2UZE6_ARAVE</name>
<gene>
    <name evidence="2" type="ORF">AVEN_13297_1</name>
</gene>
<dbReference type="GO" id="GO:0003676">
    <property type="term" value="F:nucleic acid binding"/>
    <property type="evidence" value="ECO:0007669"/>
    <property type="project" value="InterPro"/>
</dbReference>
<dbReference type="InterPro" id="IPR036397">
    <property type="entry name" value="RNaseH_sf"/>
</dbReference>
<dbReference type="AlphaFoldDB" id="A0A4Y2UZE6"/>
<proteinExistence type="predicted"/>